<comment type="similarity">
    <text evidence="3">Belongs to the acetyltransferase family. RimJ subfamily.</text>
</comment>
<dbReference type="InterPro" id="IPR016181">
    <property type="entry name" value="Acyl_CoA_acyltransferase"/>
</dbReference>
<dbReference type="GO" id="GO:0008999">
    <property type="term" value="F:protein-N-terminal-alanine acetyltransferase activity"/>
    <property type="evidence" value="ECO:0007669"/>
    <property type="project" value="UniProtKB-EC"/>
</dbReference>
<reference evidence="5 6" key="1">
    <citation type="submission" date="2020-08" db="EMBL/GenBank/DDBJ databases">
        <title>Genomic Encyclopedia of Type Strains, Phase IV (KMG-IV): sequencing the most valuable type-strain genomes for metagenomic binning, comparative biology and taxonomic classification.</title>
        <authorList>
            <person name="Goeker M."/>
        </authorList>
    </citation>
    <scope>NUCLEOTIDE SEQUENCE [LARGE SCALE GENOMIC DNA]</scope>
    <source>
        <strain evidence="5 6">YIM 65646</strain>
    </source>
</reference>
<proteinExistence type="inferred from homology"/>
<dbReference type="InterPro" id="IPR000182">
    <property type="entry name" value="GNAT_dom"/>
</dbReference>
<keyword evidence="2 5" id="KW-0012">Acyltransferase</keyword>
<keyword evidence="1 5" id="KW-0808">Transferase</keyword>
<sequence>MPALQLLREDHAPAVLAFEKANRAFFAETIPDRGDDYFTEFADRHAALLAEQATGTCFFHVLADDDGTILGRFNLVDAEDGEAELGYRLAEAATGKGLATAAVRELCTLAANRYGLTSLRAGTGVTNTASQGVLTRTGFSTDGIPGPKGLSYRRDLREFAA</sequence>
<dbReference type="PANTHER" id="PTHR43792:SF8">
    <property type="entry name" value="[RIBOSOMAL PROTEIN US5]-ALANINE N-ACETYLTRANSFERASE"/>
    <property type="match status" value="1"/>
</dbReference>
<dbReference type="PROSITE" id="PS51186">
    <property type="entry name" value="GNAT"/>
    <property type="match status" value="1"/>
</dbReference>
<comment type="caution">
    <text evidence="5">The sequence shown here is derived from an EMBL/GenBank/DDBJ whole genome shotgun (WGS) entry which is preliminary data.</text>
</comment>
<dbReference type="GO" id="GO:0005737">
    <property type="term" value="C:cytoplasm"/>
    <property type="evidence" value="ECO:0007669"/>
    <property type="project" value="TreeGrafter"/>
</dbReference>
<name>A0A841FFS7_9ACTN</name>
<dbReference type="InterPro" id="IPR051531">
    <property type="entry name" value="N-acetyltransferase"/>
</dbReference>
<dbReference type="Proteomes" id="UP000548476">
    <property type="component" value="Unassembled WGS sequence"/>
</dbReference>
<dbReference type="RefSeq" id="WP_184786708.1">
    <property type="nucleotide sequence ID" value="NZ_BONT01000013.1"/>
</dbReference>
<protein>
    <submittedName>
        <fullName evidence="5">Ribosomal-protein-alanine N-acetyltransferase</fullName>
        <ecNumber evidence="5">2.3.1.267</ecNumber>
    </submittedName>
</protein>
<dbReference type="EC" id="2.3.1.267" evidence="5"/>
<dbReference type="PANTHER" id="PTHR43792">
    <property type="entry name" value="GNAT FAMILY, PUTATIVE (AFU_ORTHOLOGUE AFUA_3G00765)-RELATED-RELATED"/>
    <property type="match status" value="1"/>
</dbReference>
<evidence type="ECO:0000259" key="4">
    <source>
        <dbReference type="PROSITE" id="PS51186"/>
    </source>
</evidence>
<evidence type="ECO:0000256" key="2">
    <source>
        <dbReference type="ARBA" id="ARBA00023315"/>
    </source>
</evidence>
<keyword evidence="6" id="KW-1185">Reference proteome</keyword>
<evidence type="ECO:0000313" key="6">
    <source>
        <dbReference type="Proteomes" id="UP000548476"/>
    </source>
</evidence>
<accession>A0A841FFS7</accession>
<dbReference type="Gene3D" id="3.40.630.30">
    <property type="match status" value="1"/>
</dbReference>
<dbReference type="SUPFAM" id="SSF55729">
    <property type="entry name" value="Acyl-CoA N-acyltransferases (Nat)"/>
    <property type="match status" value="1"/>
</dbReference>
<gene>
    <name evidence="5" type="ORF">HNR73_001703</name>
</gene>
<evidence type="ECO:0000313" key="5">
    <source>
        <dbReference type="EMBL" id="MBB6033853.1"/>
    </source>
</evidence>
<dbReference type="EMBL" id="JACHGT010000003">
    <property type="protein sequence ID" value="MBB6033853.1"/>
    <property type="molecule type" value="Genomic_DNA"/>
</dbReference>
<evidence type="ECO:0000256" key="1">
    <source>
        <dbReference type="ARBA" id="ARBA00022679"/>
    </source>
</evidence>
<feature type="domain" description="N-acetyltransferase" evidence="4">
    <location>
        <begin position="2"/>
        <end position="157"/>
    </location>
</feature>
<dbReference type="Pfam" id="PF13302">
    <property type="entry name" value="Acetyltransf_3"/>
    <property type="match status" value="1"/>
</dbReference>
<dbReference type="AlphaFoldDB" id="A0A841FFS7"/>
<organism evidence="5 6">
    <name type="scientific">Phytomonospora endophytica</name>
    <dbReference type="NCBI Taxonomy" id="714109"/>
    <lineage>
        <taxon>Bacteria</taxon>
        <taxon>Bacillati</taxon>
        <taxon>Actinomycetota</taxon>
        <taxon>Actinomycetes</taxon>
        <taxon>Micromonosporales</taxon>
        <taxon>Micromonosporaceae</taxon>
        <taxon>Phytomonospora</taxon>
    </lineage>
</organism>
<evidence type="ECO:0000256" key="3">
    <source>
        <dbReference type="ARBA" id="ARBA00038502"/>
    </source>
</evidence>